<dbReference type="EMBL" id="JAINUG010000012">
    <property type="protein sequence ID" value="KAJ8414495.1"/>
    <property type="molecule type" value="Genomic_DNA"/>
</dbReference>
<reference evidence="3" key="1">
    <citation type="journal article" date="2023" name="Science">
        <title>Genome structures resolve the early diversification of teleost fishes.</title>
        <authorList>
            <person name="Parey E."/>
            <person name="Louis A."/>
            <person name="Montfort J."/>
            <person name="Bouchez O."/>
            <person name="Roques C."/>
            <person name="Iampietro C."/>
            <person name="Lluch J."/>
            <person name="Castinel A."/>
            <person name="Donnadieu C."/>
            <person name="Desvignes T."/>
            <person name="Floi Bucao C."/>
            <person name="Jouanno E."/>
            <person name="Wen M."/>
            <person name="Mejri S."/>
            <person name="Dirks R."/>
            <person name="Jansen H."/>
            <person name="Henkel C."/>
            <person name="Chen W.J."/>
            <person name="Zahm M."/>
            <person name="Cabau C."/>
            <person name="Klopp C."/>
            <person name="Thompson A.W."/>
            <person name="Robinson-Rechavi M."/>
            <person name="Braasch I."/>
            <person name="Lecointre G."/>
            <person name="Bobe J."/>
            <person name="Postlethwait J.H."/>
            <person name="Berthelot C."/>
            <person name="Roest Crollius H."/>
            <person name="Guiguen Y."/>
        </authorList>
    </citation>
    <scope>NUCLEOTIDE SEQUENCE</scope>
    <source>
        <strain evidence="3">NC1722</strain>
    </source>
</reference>
<dbReference type="AlphaFoldDB" id="A0AAD7WZ95"/>
<evidence type="ECO:0000256" key="2">
    <source>
        <dbReference type="SAM" id="Phobius"/>
    </source>
</evidence>
<evidence type="ECO:0000256" key="1">
    <source>
        <dbReference type="SAM" id="MobiDB-lite"/>
    </source>
</evidence>
<feature type="compositionally biased region" description="Basic and acidic residues" evidence="1">
    <location>
        <begin position="71"/>
        <end position="80"/>
    </location>
</feature>
<organism evidence="3 4">
    <name type="scientific">Aldrovandia affinis</name>
    <dbReference type="NCBI Taxonomy" id="143900"/>
    <lineage>
        <taxon>Eukaryota</taxon>
        <taxon>Metazoa</taxon>
        <taxon>Chordata</taxon>
        <taxon>Craniata</taxon>
        <taxon>Vertebrata</taxon>
        <taxon>Euteleostomi</taxon>
        <taxon>Actinopterygii</taxon>
        <taxon>Neopterygii</taxon>
        <taxon>Teleostei</taxon>
        <taxon>Notacanthiformes</taxon>
        <taxon>Halosauridae</taxon>
        <taxon>Aldrovandia</taxon>
    </lineage>
</organism>
<keyword evidence="2" id="KW-1133">Transmembrane helix</keyword>
<accession>A0AAD7WZ95</accession>
<keyword evidence="2" id="KW-0472">Membrane</keyword>
<dbReference type="Proteomes" id="UP001221898">
    <property type="component" value="Unassembled WGS sequence"/>
</dbReference>
<proteinExistence type="predicted"/>
<comment type="caution">
    <text evidence="3">The sequence shown here is derived from an EMBL/GenBank/DDBJ whole genome shotgun (WGS) entry which is preliminary data.</text>
</comment>
<keyword evidence="4" id="KW-1185">Reference proteome</keyword>
<evidence type="ECO:0000313" key="4">
    <source>
        <dbReference type="Proteomes" id="UP001221898"/>
    </source>
</evidence>
<feature type="transmembrane region" description="Helical" evidence="2">
    <location>
        <begin position="21"/>
        <end position="41"/>
    </location>
</feature>
<feature type="region of interest" description="Disordered" evidence="1">
    <location>
        <begin position="47"/>
        <end position="80"/>
    </location>
</feature>
<name>A0AAD7WZ95_9TELE</name>
<feature type="compositionally biased region" description="Polar residues" evidence="1">
    <location>
        <begin position="47"/>
        <end position="70"/>
    </location>
</feature>
<protein>
    <submittedName>
        <fullName evidence="3">Uncharacterized protein</fullName>
    </submittedName>
</protein>
<evidence type="ECO:0000313" key="3">
    <source>
        <dbReference type="EMBL" id="KAJ8414495.1"/>
    </source>
</evidence>
<keyword evidence="2" id="KW-0812">Transmembrane</keyword>
<gene>
    <name evidence="3" type="ORF">AAFF_G00036970</name>
</gene>
<sequence length="80" mass="8964">MSAQVYHRSGKQRMEMEGRGYLWSWSPCVPSVLFKVALLLFRPGQTSLSGPSICSSVPSFPKTCQQQTPDRNTESDDKVL</sequence>